<keyword evidence="2" id="KW-1133">Transmembrane helix</keyword>
<dbReference type="Pfam" id="PF05036">
    <property type="entry name" value="SPOR"/>
    <property type="match status" value="1"/>
</dbReference>
<dbReference type="Gene3D" id="3.30.70.1070">
    <property type="entry name" value="Sporulation related repeat"/>
    <property type="match status" value="1"/>
</dbReference>
<dbReference type="InterPro" id="IPR052521">
    <property type="entry name" value="Cell_div_SPOR-domain"/>
</dbReference>
<dbReference type="AlphaFoldDB" id="A0A7C5IYY0"/>
<sequence length="198" mass="21903">MARRDYKHRAARRKKRQPVPVWIWLLVGYLAGAASVGFLWVKFAQEPEGGEWIGAPPRQAGKNPAVAKKAPPKKPVQPPSFDFYNLLPDQEVVVPEEELNRPEPPPAAAREKPRDTAPASPPRKYMLQVSSVRSAREADALKAKLAFLGLQAQVSKATIKGVTWYRVRLGPYSSKSAMQQARKRLAASGYSALPIALK</sequence>
<organism evidence="4">
    <name type="scientific">Thiolapillus brandeum</name>
    <dbReference type="NCBI Taxonomy" id="1076588"/>
    <lineage>
        <taxon>Bacteria</taxon>
        <taxon>Pseudomonadati</taxon>
        <taxon>Pseudomonadota</taxon>
        <taxon>Gammaproteobacteria</taxon>
        <taxon>Chromatiales</taxon>
        <taxon>Sedimenticolaceae</taxon>
        <taxon>Thiolapillus</taxon>
    </lineage>
</organism>
<reference evidence="4" key="1">
    <citation type="journal article" date="2020" name="mSystems">
        <title>Genome- and Community-Level Interaction Insights into Carbon Utilization and Element Cycling Functions of Hydrothermarchaeota in Hydrothermal Sediment.</title>
        <authorList>
            <person name="Zhou Z."/>
            <person name="Liu Y."/>
            <person name="Xu W."/>
            <person name="Pan J."/>
            <person name="Luo Z.H."/>
            <person name="Li M."/>
        </authorList>
    </citation>
    <scope>NUCLEOTIDE SEQUENCE [LARGE SCALE GENOMIC DNA]</scope>
    <source>
        <strain evidence="4">HyVt-535</strain>
    </source>
</reference>
<evidence type="ECO:0000256" key="1">
    <source>
        <dbReference type="SAM" id="MobiDB-lite"/>
    </source>
</evidence>
<feature type="transmembrane region" description="Helical" evidence="2">
    <location>
        <begin position="21"/>
        <end position="41"/>
    </location>
</feature>
<dbReference type="SUPFAM" id="SSF110997">
    <property type="entry name" value="Sporulation related repeat"/>
    <property type="match status" value="1"/>
</dbReference>
<proteinExistence type="predicted"/>
<dbReference type="GO" id="GO:0030428">
    <property type="term" value="C:cell septum"/>
    <property type="evidence" value="ECO:0007669"/>
    <property type="project" value="TreeGrafter"/>
</dbReference>
<accession>A0A7C5IYY0</accession>
<dbReference type="InterPro" id="IPR007730">
    <property type="entry name" value="SPOR-like_dom"/>
</dbReference>
<gene>
    <name evidence="4" type="ORF">ENJ98_03170</name>
</gene>
<keyword evidence="2" id="KW-0472">Membrane</keyword>
<dbReference type="Proteomes" id="UP000886100">
    <property type="component" value="Unassembled WGS sequence"/>
</dbReference>
<evidence type="ECO:0000259" key="3">
    <source>
        <dbReference type="PROSITE" id="PS51724"/>
    </source>
</evidence>
<dbReference type="GO" id="GO:0032153">
    <property type="term" value="C:cell division site"/>
    <property type="evidence" value="ECO:0007669"/>
    <property type="project" value="TreeGrafter"/>
</dbReference>
<dbReference type="PANTHER" id="PTHR38687:SF1">
    <property type="entry name" value="CELL DIVISION PROTEIN DEDD"/>
    <property type="match status" value="1"/>
</dbReference>
<dbReference type="PANTHER" id="PTHR38687">
    <property type="entry name" value="CELL DIVISION PROTEIN DEDD-RELATED"/>
    <property type="match status" value="1"/>
</dbReference>
<evidence type="ECO:0000256" key="2">
    <source>
        <dbReference type="SAM" id="Phobius"/>
    </source>
</evidence>
<keyword evidence="2" id="KW-0812">Transmembrane</keyword>
<dbReference type="GO" id="GO:0042834">
    <property type="term" value="F:peptidoglycan binding"/>
    <property type="evidence" value="ECO:0007669"/>
    <property type="project" value="InterPro"/>
</dbReference>
<dbReference type="InterPro" id="IPR036680">
    <property type="entry name" value="SPOR-like_sf"/>
</dbReference>
<feature type="region of interest" description="Disordered" evidence="1">
    <location>
        <begin position="95"/>
        <end position="122"/>
    </location>
</feature>
<feature type="region of interest" description="Disordered" evidence="1">
    <location>
        <begin position="52"/>
        <end position="80"/>
    </location>
</feature>
<dbReference type="GO" id="GO:0032506">
    <property type="term" value="P:cytokinetic process"/>
    <property type="evidence" value="ECO:0007669"/>
    <property type="project" value="TreeGrafter"/>
</dbReference>
<dbReference type="PROSITE" id="PS51724">
    <property type="entry name" value="SPOR"/>
    <property type="match status" value="1"/>
</dbReference>
<protein>
    <recommendedName>
        <fullName evidence="3">SPOR domain-containing protein</fullName>
    </recommendedName>
</protein>
<feature type="domain" description="SPOR" evidence="3">
    <location>
        <begin position="119"/>
        <end position="198"/>
    </location>
</feature>
<evidence type="ECO:0000313" key="4">
    <source>
        <dbReference type="EMBL" id="HHH13215.1"/>
    </source>
</evidence>
<dbReference type="EMBL" id="DROM01000192">
    <property type="protein sequence ID" value="HHH13215.1"/>
    <property type="molecule type" value="Genomic_DNA"/>
</dbReference>
<comment type="caution">
    <text evidence="4">The sequence shown here is derived from an EMBL/GenBank/DDBJ whole genome shotgun (WGS) entry which is preliminary data.</text>
</comment>
<name>A0A7C5IYY0_9GAMM</name>